<dbReference type="STRING" id="1210086.GCA_001613105_01997"/>
<gene>
    <name evidence="1" type="ORF">DFR76_106444</name>
</gene>
<accession>A0A370I4A7</accession>
<dbReference type="Gene3D" id="3.40.830.10">
    <property type="entry name" value="LigB-like"/>
    <property type="match status" value="1"/>
</dbReference>
<evidence type="ECO:0008006" key="3">
    <source>
        <dbReference type="Google" id="ProtNLM"/>
    </source>
</evidence>
<reference evidence="1 2" key="1">
    <citation type="submission" date="2018-07" db="EMBL/GenBank/DDBJ databases">
        <title>Genomic Encyclopedia of Type Strains, Phase IV (KMG-IV): sequencing the most valuable type-strain genomes for metagenomic binning, comparative biology and taxonomic classification.</title>
        <authorList>
            <person name="Goeker M."/>
        </authorList>
    </citation>
    <scope>NUCLEOTIDE SEQUENCE [LARGE SCALE GENOMIC DNA]</scope>
    <source>
        <strain evidence="1 2">DSM 44290</strain>
    </source>
</reference>
<name>A0A370I4A7_9NOCA</name>
<organism evidence="1 2">
    <name type="scientific">Nocardia pseudobrasiliensis</name>
    <dbReference type="NCBI Taxonomy" id="45979"/>
    <lineage>
        <taxon>Bacteria</taxon>
        <taxon>Bacillati</taxon>
        <taxon>Actinomycetota</taxon>
        <taxon>Actinomycetes</taxon>
        <taxon>Mycobacteriales</taxon>
        <taxon>Nocardiaceae</taxon>
        <taxon>Nocardia</taxon>
    </lineage>
</organism>
<evidence type="ECO:0000313" key="1">
    <source>
        <dbReference type="EMBL" id="RDI65572.1"/>
    </source>
</evidence>
<comment type="caution">
    <text evidence="1">The sequence shown here is derived from an EMBL/GenBank/DDBJ whole genome shotgun (WGS) entry which is preliminary data.</text>
</comment>
<proteinExistence type="predicted"/>
<keyword evidence="2" id="KW-1185">Reference proteome</keyword>
<protein>
    <recommendedName>
        <fullName evidence="3">Catalytic LigB subunit of aromatic ring-opening dioxygenase</fullName>
    </recommendedName>
</protein>
<dbReference type="Proteomes" id="UP000254869">
    <property type="component" value="Unassembled WGS sequence"/>
</dbReference>
<evidence type="ECO:0000313" key="2">
    <source>
        <dbReference type="Proteomes" id="UP000254869"/>
    </source>
</evidence>
<dbReference type="AlphaFoldDB" id="A0A370I4A7"/>
<dbReference type="EMBL" id="QQBC01000006">
    <property type="protein sequence ID" value="RDI65572.1"/>
    <property type="molecule type" value="Genomic_DNA"/>
</dbReference>
<sequence>MPLISAAICPHPPYLIPEVAGAAAPEWAGLHTACTESLRRLRIPQFGVKADGWAVFDSFDLRPADASTPDLVVIVGGDSSTRTYDGPGSYSSLEQQGIDWDFGWGRTTDNPIPLPLSLSLGHWILFGCSPTALLVADLELQAVAFDAPPQECAELGRALAARAERVAMLVIGDGTGSDHTRIASALAHADAAALDRLDPTPTPSGRAPWQVLAGAAEGHRFTGELRSDEKSHRAGFFVANWFRA</sequence>
<dbReference type="RefSeq" id="WP_067995229.1">
    <property type="nucleotide sequence ID" value="NZ_QQBC01000006.1"/>
</dbReference>